<dbReference type="Pfam" id="PF00271">
    <property type="entry name" value="Helicase_C"/>
    <property type="match status" value="1"/>
</dbReference>
<evidence type="ECO:0000256" key="5">
    <source>
        <dbReference type="ARBA" id="ARBA00022722"/>
    </source>
</evidence>
<evidence type="ECO:0000256" key="6">
    <source>
        <dbReference type="ARBA" id="ARBA00022723"/>
    </source>
</evidence>
<keyword evidence="15" id="KW-0943">RNA-mediated gene silencing</keyword>
<comment type="function">
    <text evidence="19">Probably involved in the RNA silencing pathway. May cleave double-stranded RNA to produce short 21-24 nucleotides (nt) RNAs which target the selective destruction of complementary RNAs.</text>
</comment>
<evidence type="ECO:0000256" key="7">
    <source>
        <dbReference type="ARBA" id="ARBA00022737"/>
    </source>
</evidence>
<dbReference type="Gene3D" id="1.10.1520.10">
    <property type="entry name" value="Ribonuclease III domain"/>
    <property type="match status" value="2"/>
</dbReference>
<keyword evidence="12" id="KW-0067">ATP-binding</keyword>
<dbReference type="PANTHER" id="PTHR14950">
    <property type="entry name" value="DICER-RELATED"/>
    <property type="match status" value="1"/>
</dbReference>
<dbReference type="InterPro" id="IPR014001">
    <property type="entry name" value="Helicase_ATP-bd"/>
</dbReference>
<dbReference type="Gramene" id="TRITD5Av1G038200.4">
    <property type="protein sequence ID" value="TRITD5Av1G038200.4"/>
    <property type="gene ID" value="TRITD5Av1G038200"/>
</dbReference>
<feature type="domain" description="RNase III" evidence="23">
    <location>
        <begin position="1100"/>
        <end position="1255"/>
    </location>
</feature>
<dbReference type="SMART" id="SM00535">
    <property type="entry name" value="RIBOc"/>
    <property type="match status" value="2"/>
</dbReference>
<evidence type="ECO:0000256" key="12">
    <source>
        <dbReference type="ARBA" id="ARBA00022840"/>
    </source>
</evidence>
<feature type="domain" description="Dicer dsRNA-binding fold" evidence="27">
    <location>
        <begin position="698"/>
        <end position="784"/>
    </location>
</feature>
<evidence type="ECO:0000256" key="20">
    <source>
        <dbReference type="PROSITE-ProRule" id="PRU00657"/>
    </source>
</evidence>
<dbReference type="GO" id="GO:0046872">
    <property type="term" value="F:metal ion binding"/>
    <property type="evidence" value="ECO:0007669"/>
    <property type="project" value="UniProtKB-KW"/>
</dbReference>
<dbReference type="InterPro" id="IPR027417">
    <property type="entry name" value="P-loop_NTPase"/>
</dbReference>
<comment type="cofactor">
    <cofactor evidence="1">
        <name>Mn(2+)</name>
        <dbReference type="ChEBI" id="CHEBI:29035"/>
    </cofactor>
</comment>
<keyword evidence="9" id="KW-0255">Endonuclease</keyword>
<evidence type="ECO:0000259" key="23">
    <source>
        <dbReference type="PROSITE" id="PS50142"/>
    </source>
</evidence>
<dbReference type="InterPro" id="IPR014720">
    <property type="entry name" value="dsRBD_dom"/>
</dbReference>
<evidence type="ECO:0000256" key="16">
    <source>
        <dbReference type="ARBA" id="ARBA00023211"/>
    </source>
</evidence>
<dbReference type="GO" id="GO:0004386">
    <property type="term" value="F:helicase activity"/>
    <property type="evidence" value="ECO:0007669"/>
    <property type="project" value="UniProtKB-KW"/>
</dbReference>
<feature type="region of interest" description="Disordered" evidence="21">
    <location>
        <begin position="1"/>
        <end position="119"/>
    </location>
</feature>
<dbReference type="CDD" id="cd00593">
    <property type="entry name" value="RIBOc"/>
    <property type="match status" value="2"/>
</dbReference>
<dbReference type="PROSITE" id="PS50821">
    <property type="entry name" value="PAZ"/>
    <property type="match status" value="1"/>
</dbReference>
<dbReference type="GO" id="GO:0010267">
    <property type="term" value="P:ta-siRNA processing"/>
    <property type="evidence" value="ECO:0007669"/>
    <property type="project" value="UniProtKB-ARBA"/>
</dbReference>
<evidence type="ECO:0000256" key="2">
    <source>
        <dbReference type="ARBA" id="ARBA00001946"/>
    </source>
</evidence>
<dbReference type="SMART" id="SM00490">
    <property type="entry name" value="HELICc"/>
    <property type="match status" value="1"/>
</dbReference>
<dbReference type="SMART" id="SM00949">
    <property type="entry name" value="PAZ"/>
    <property type="match status" value="1"/>
</dbReference>
<dbReference type="OMA" id="YTCANES"/>
<dbReference type="PROSITE" id="PS00517">
    <property type="entry name" value="RNASE_3_1"/>
    <property type="match status" value="1"/>
</dbReference>
<dbReference type="GO" id="GO:0005524">
    <property type="term" value="F:ATP binding"/>
    <property type="evidence" value="ECO:0007669"/>
    <property type="project" value="UniProtKB-KW"/>
</dbReference>
<evidence type="ECO:0000256" key="15">
    <source>
        <dbReference type="ARBA" id="ARBA00023158"/>
    </source>
</evidence>
<evidence type="ECO:0000256" key="11">
    <source>
        <dbReference type="ARBA" id="ARBA00022806"/>
    </source>
</evidence>
<comment type="subunit">
    <text evidence="4">May interact with ARGONAUTE1 or PINHEAD through their common PAZ domains.</text>
</comment>
<keyword evidence="11" id="KW-0347">Helicase</keyword>
<dbReference type="CDD" id="cd18034">
    <property type="entry name" value="DEXHc_dicer"/>
    <property type="match status" value="1"/>
</dbReference>
<dbReference type="PROSITE" id="PS51192">
    <property type="entry name" value="HELICASE_ATP_BIND_1"/>
    <property type="match status" value="1"/>
</dbReference>
<keyword evidence="13" id="KW-0460">Magnesium</keyword>
<evidence type="ECO:0000259" key="26">
    <source>
        <dbReference type="PROSITE" id="PS51194"/>
    </source>
</evidence>
<dbReference type="FunFam" id="1.10.1520.10:FF:000004">
    <property type="entry name" value="Endoribonuclease dicer-like 1"/>
    <property type="match status" value="1"/>
</dbReference>
<dbReference type="PANTHER" id="PTHR14950:SF70">
    <property type="entry name" value="ENDORIBONUCLEASE DICER HOMOLOG 2"/>
    <property type="match status" value="1"/>
</dbReference>
<keyword evidence="14 20" id="KW-0694">RNA-binding</keyword>
<dbReference type="Pfam" id="PF00636">
    <property type="entry name" value="Ribonuclease_3"/>
    <property type="match status" value="2"/>
</dbReference>
<evidence type="ECO:0000256" key="13">
    <source>
        <dbReference type="ARBA" id="ARBA00022842"/>
    </source>
</evidence>
<dbReference type="Pfam" id="PF02170">
    <property type="entry name" value="PAZ"/>
    <property type="match status" value="1"/>
</dbReference>
<evidence type="ECO:0000256" key="17">
    <source>
        <dbReference type="ARBA" id="ARBA00023242"/>
    </source>
</evidence>
<keyword evidence="17" id="KW-0539">Nucleus</keyword>
<evidence type="ECO:0000256" key="4">
    <source>
        <dbReference type="ARBA" id="ARBA00011499"/>
    </source>
</evidence>
<evidence type="ECO:0000256" key="18">
    <source>
        <dbReference type="ARBA" id="ARBA00035116"/>
    </source>
</evidence>
<sequence>MHNFQEKENAKESEKYGGTNGIRKDEKQPHRDRRRTTPLFPPVKARFPPLPLRLTPNGNGPEQVSSVPPPSPFRVKKSTRSGQAAKPSPLSRLAKSNPTGARHRFTPAPPPQPSAAAALPPISFSRHPRISPVITMGDAATAAVAADAAATEEAHKEDPEIVARWYQLEALERAMSGNTVAFLDTGAGKTLIAGLLLRAYAHRVRKPARDYAVFLVPTRVLVEQQARVIEAHTDLRVSKFTGDMGVDFWNAAIWRRVVDDAEVLVMTPQILLDNLRHSFFSLQDIALLIFDECHRAKGNSPYACILKEFYHPVMNSRPRGPLPRIFGMTASPTDSKNLLQESYSKRIVELENLLNSKVYTVDNESALSEYIPFATTRIVQYDDYIIPSNSHNHIKSCLDKLQEKHLEVLKANLHGLSRKNAKKGISKLHKAFLYCTANLGVWLAAKAAEIHSTTNEQFLSFWGEELDKNVEGFVRSYSEEVYRELSCFSKRGHIGEDFAADLQDGLLTPKVHCLVQFLLEYRHMQDLRCIVFVERVVTSIVLESLLSTINQMPGWIIKHIAGNRPMFHNQSRNKQTEIVDAFKGGKVHIIVTTQVLEEGLNVPGCHLVIRFDPPTTGRSFIQSRGRARMPNSDYVLLVRRGDAEAHSKTLKFLASGQIMREASLKLASTMCQPLEDTLLQEEYYRVESTGATVTMNSSVQLIYFFCSKLPSDEYFKPLPRFIIDKELRTCTLYLPNSSPVQAVNTEGEVSALKKAVCLKACRELHAVGALTDYLLPEFGFPCEEEPDIVVEKYQHEQPEYFPEEFVYNWLSFSRLGIYYCYKISVEGCLKTTYCPNDILLAVKCDLGPDFVSTSLKLFGEQDNASVAMKYVGIIHLNQEQVVMARRFQTTILSLLINKDHSEVINAVKYSHEMQVSIGIVYLLLPLVSGKVDWCSIKFSTSQVYDASNKDIRHCHSCKQVDLLQTKDGPLCRCMLQNSIVCTPHNSKFYAVNGFLDLNSKSLLHLRDGSALTYINYFNTRHGLSLTHENQPLLAARNPVEVRNFLQKRHYKNKKESRTSHGVELPPELCRLVMSPVSNNTLYSFSVIPSVMYRIQCLLLSAKLKDQLGPTMQQFAIPALKILEAVTTKECQEEFSQESLETLGDSFLKYVATQHLYGKYKLQHEGTLTKMKKNLISNAALCQLACSNNLVGYIQGEEFNPKGWIIPGLGYDMCGNSKISFLSSNDMHTLRKMSVRSKRIADTVEALIGAYLGAAGEQAAFVFLKSLGLDIEFHSNIPLERKIVLKSEKFINVRSLEMILGYEFKDTSLLVEALTHGSYQTAGATACYQRLEFLGDAVLDHLFTIYFYNQYPECTPELLTDLRSASVNNNCYAHAAAKAGLNKHILHSSLQLHGRMAYYFENFKQPFTGPSHGWEAGIGLPKVLGDVIESLAGAIYLDSKYDKEVVWKSMKQLLEPLATPETVERDPVKLLQEFCARRSYSSSYTKAHKDGVSSVVAEVQVEGTTYTATETGPDKIVAKKLAAKSLLNNLKAIVP</sequence>
<evidence type="ECO:0000259" key="22">
    <source>
        <dbReference type="PROSITE" id="PS50137"/>
    </source>
</evidence>
<dbReference type="SUPFAM" id="SSF54768">
    <property type="entry name" value="dsRNA-binding domain-like"/>
    <property type="match status" value="1"/>
</dbReference>
<dbReference type="GO" id="GO:0004525">
    <property type="term" value="F:ribonuclease III activity"/>
    <property type="evidence" value="ECO:0007669"/>
    <property type="project" value="InterPro"/>
</dbReference>
<evidence type="ECO:0000256" key="3">
    <source>
        <dbReference type="ARBA" id="ARBA00004123"/>
    </source>
</evidence>
<feature type="domain" description="DRBM" evidence="22">
    <location>
        <begin position="1465"/>
        <end position="1531"/>
    </location>
</feature>
<dbReference type="Gene3D" id="3.30.160.380">
    <property type="entry name" value="Dicer dimerisation domain"/>
    <property type="match status" value="1"/>
</dbReference>
<dbReference type="SMART" id="SM00487">
    <property type="entry name" value="DEXDc"/>
    <property type="match status" value="1"/>
</dbReference>
<dbReference type="SUPFAM" id="SSF69065">
    <property type="entry name" value="RNase III domain-like"/>
    <property type="match status" value="2"/>
</dbReference>
<dbReference type="Pfam" id="PF03368">
    <property type="entry name" value="Dicer_dimer"/>
    <property type="match status" value="1"/>
</dbReference>
<dbReference type="Gene3D" id="3.40.50.300">
    <property type="entry name" value="P-loop containing nucleotide triphosphate hydrolases"/>
    <property type="match status" value="2"/>
</dbReference>
<gene>
    <name evidence="28" type="ORF">TRITD_5Av1G038200</name>
</gene>
<keyword evidence="8" id="KW-0547">Nucleotide-binding</keyword>
<name>A0A9R0TH67_TRITD</name>
<dbReference type="GO" id="GO:0003723">
    <property type="term" value="F:RNA binding"/>
    <property type="evidence" value="ECO:0007669"/>
    <property type="project" value="UniProtKB-UniRule"/>
</dbReference>
<dbReference type="InterPro" id="IPR001650">
    <property type="entry name" value="Helicase_C-like"/>
</dbReference>
<dbReference type="FunFam" id="3.30.160.380:FF:000001">
    <property type="entry name" value="Endoribonuclease dicer-like 1"/>
    <property type="match status" value="1"/>
</dbReference>
<dbReference type="InterPro" id="IPR003100">
    <property type="entry name" value="PAZ_dom"/>
</dbReference>
<keyword evidence="5" id="KW-0540">Nuclease</keyword>
<dbReference type="Pfam" id="PF00035">
    <property type="entry name" value="dsrm"/>
    <property type="match status" value="1"/>
</dbReference>
<feature type="domain" description="Helicase ATP-binding" evidence="25">
    <location>
        <begin position="170"/>
        <end position="350"/>
    </location>
</feature>
<evidence type="ECO:0000259" key="24">
    <source>
        <dbReference type="PROSITE" id="PS50821"/>
    </source>
</evidence>
<keyword evidence="29" id="KW-1185">Reference proteome</keyword>
<comment type="subcellular location">
    <subcellularLocation>
        <location evidence="3">Nucleus</location>
    </subcellularLocation>
</comment>
<evidence type="ECO:0000256" key="8">
    <source>
        <dbReference type="ARBA" id="ARBA00022741"/>
    </source>
</evidence>
<evidence type="ECO:0000256" key="21">
    <source>
        <dbReference type="SAM" id="MobiDB-lite"/>
    </source>
</evidence>
<dbReference type="InterPro" id="IPR000999">
    <property type="entry name" value="RNase_III_dom"/>
</dbReference>
<feature type="domain" description="Helicase C-terminal" evidence="26">
    <location>
        <begin position="513"/>
        <end position="675"/>
    </location>
</feature>
<feature type="domain" description="PAZ" evidence="24">
    <location>
        <begin position="949"/>
        <end position="1073"/>
    </location>
</feature>
<dbReference type="PROSITE" id="PS50137">
    <property type="entry name" value="DS_RBD"/>
    <property type="match status" value="1"/>
</dbReference>
<keyword evidence="10" id="KW-0378">Hydrolase</keyword>
<keyword evidence="16" id="KW-0464">Manganese</keyword>
<accession>A0A9R0TH67</accession>
<dbReference type="InterPro" id="IPR036085">
    <property type="entry name" value="PAZ_dom_sf"/>
</dbReference>
<reference evidence="28 29" key="1">
    <citation type="submission" date="2017-09" db="EMBL/GenBank/DDBJ databases">
        <authorList>
            <consortium name="International Durum Wheat Genome Sequencing Consortium (IDWGSC)"/>
            <person name="Milanesi L."/>
        </authorList>
    </citation>
    <scope>NUCLEOTIDE SEQUENCE [LARGE SCALE GENOMIC DNA]</scope>
    <source>
        <strain evidence="29">cv. Svevo</strain>
    </source>
</reference>
<feature type="compositionally biased region" description="Basic and acidic residues" evidence="21">
    <location>
        <begin position="1"/>
        <end position="15"/>
    </location>
</feature>
<evidence type="ECO:0000313" key="29">
    <source>
        <dbReference type="Proteomes" id="UP000324705"/>
    </source>
</evidence>
<organism evidence="28 29">
    <name type="scientific">Triticum turgidum subsp. durum</name>
    <name type="common">Durum wheat</name>
    <name type="synonym">Triticum durum</name>
    <dbReference type="NCBI Taxonomy" id="4567"/>
    <lineage>
        <taxon>Eukaryota</taxon>
        <taxon>Viridiplantae</taxon>
        <taxon>Streptophyta</taxon>
        <taxon>Embryophyta</taxon>
        <taxon>Tracheophyta</taxon>
        <taxon>Spermatophyta</taxon>
        <taxon>Magnoliopsida</taxon>
        <taxon>Liliopsida</taxon>
        <taxon>Poales</taxon>
        <taxon>Poaceae</taxon>
        <taxon>BOP clade</taxon>
        <taxon>Pooideae</taxon>
        <taxon>Triticodae</taxon>
        <taxon>Triticeae</taxon>
        <taxon>Triticinae</taxon>
        <taxon>Triticum</taxon>
    </lineage>
</organism>
<proteinExistence type="inferred from homology"/>
<dbReference type="Proteomes" id="UP000324705">
    <property type="component" value="Chromosome 5A"/>
</dbReference>
<dbReference type="InterPro" id="IPR038248">
    <property type="entry name" value="Dicer_dimer_sf"/>
</dbReference>
<dbReference type="PROSITE" id="PS51327">
    <property type="entry name" value="DICER_DSRBF"/>
    <property type="match status" value="1"/>
</dbReference>
<dbReference type="EMBL" id="LT934119">
    <property type="protein sequence ID" value="VAI13704.1"/>
    <property type="molecule type" value="Genomic_DNA"/>
</dbReference>
<comment type="cofactor">
    <cofactor evidence="2">
        <name>Mg(2+)</name>
        <dbReference type="ChEBI" id="CHEBI:18420"/>
    </cofactor>
</comment>
<dbReference type="SUPFAM" id="SSF52540">
    <property type="entry name" value="P-loop containing nucleoside triphosphate hydrolases"/>
    <property type="match status" value="1"/>
</dbReference>
<evidence type="ECO:0000256" key="19">
    <source>
        <dbReference type="ARBA" id="ARBA00056187"/>
    </source>
</evidence>
<evidence type="ECO:0000259" key="27">
    <source>
        <dbReference type="PROSITE" id="PS51327"/>
    </source>
</evidence>
<evidence type="ECO:0000259" key="25">
    <source>
        <dbReference type="PROSITE" id="PS51192"/>
    </source>
</evidence>
<dbReference type="GO" id="GO:0005737">
    <property type="term" value="C:cytoplasm"/>
    <property type="evidence" value="ECO:0007669"/>
    <property type="project" value="TreeGrafter"/>
</dbReference>
<dbReference type="FunFam" id="3.40.50.300:FF:000420">
    <property type="entry name" value="Endoribonuclease dicer-like 1"/>
    <property type="match status" value="1"/>
</dbReference>
<keyword evidence="6" id="KW-0479">Metal-binding</keyword>
<evidence type="ECO:0000256" key="9">
    <source>
        <dbReference type="ARBA" id="ARBA00022759"/>
    </source>
</evidence>
<evidence type="ECO:0000256" key="1">
    <source>
        <dbReference type="ARBA" id="ARBA00001936"/>
    </source>
</evidence>
<dbReference type="PROSITE" id="PS51194">
    <property type="entry name" value="HELICASE_CTER"/>
    <property type="match status" value="1"/>
</dbReference>
<dbReference type="SUPFAM" id="SSF101690">
    <property type="entry name" value="PAZ domain"/>
    <property type="match status" value="1"/>
</dbReference>
<dbReference type="InterPro" id="IPR036389">
    <property type="entry name" value="RNase_III_sf"/>
</dbReference>
<dbReference type="PROSITE" id="PS50142">
    <property type="entry name" value="RNASE_3_2"/>
    <property type="match status" value="2"/>
</dbReference>
<comment type="similarity">
    <text evidence="18 20">Belongs to the helicase family. Dicer subfamily.</text>
</comment>
<evidence type="ECO:0000256" key="10">
    <source>
        <dbReference type="ARBA" id="ARBA00022801"/>
    </source>
</evidence>
<protein>
    <submittedName>
        <fullName evidence="28">Uncharacterized protein</fullName>
    </submittedName>
</protein>
<evidence type="ECO:0000256" key="14">
    <source>
        <dbReference type="ARBA" id="ARBA00022884"/>
    </source>
</evidence>
<keyword evidence="7" id="KW-0677">Repeat</keyword>
<dbReference type="InterPro" id="IPR005034">
    <property type="entry name" value="Dicer_dimerisation"/>
</dbReference>
<dbReference type="GO" id="GO:0005634">
    <property type="term" value="C:nucleus"/>
    <property type="evidence" value="ECO:0007669"/>
    <property type="project" value="UniProtKB-SubCell"/>
</dbReference>
<dbReference type="Gene3D" id="2.170.260.10">
    <property type="entry name" value="paz domain"/>
    <property type="match status" value="1"/>
</dbReference>
<evidence type="ECO:0000313" key="28">
    <source>
        <dbReference type="EMBL" id="VAI13704.1"/>
    </source>
</evidence>
<dbReference type="Pfam" id="PF00270">
    <property type="entry name" value="DEAD"/>
    <property type="match status" value="1"/>
</dbReference>
<feature type="domain" description="RNase III" evidence="23">
    <location>
        <begin position="1292"/>
        <end position="1439"/>
    </location>
</feature>
<dbReference type="FunFam" id="3.40.50.300:FF:000705">
    <property type="entry name" value="Endoribonuclease dicer-like protein"/>
    <property type="match status" value="1"/>
</dbReference>
<dbReference type="Gene3D" id="3.30.160.20">
    <property type="match status" value="1"/>
</dbReference>
<dbReference type="SMART" id="SM00358">
    <property type="entry name" value="DSRM"/>
    <property type="match status" value="1"/>
</dbReference>
<dbReference type="InterPro" id="IPR011545">
    <property type="entry name" value="DEAD/DEAH_box_helicase_dom"/>
</dbReference>